<evidence type="ECO:0000256" key="4">
    <source>
        <dbReference type="ARBA" id="ARBA00022729"/>
    </source>
</evidence>
<feature type="transmembrane region" description="Helical" evidence="8">
    <location>
        <begin position="133"/>
        <end position="154"/>
    </location>
</feature>
<feature type="transmembrane region" description="Helical" evidence="8">
    <location>
        <begin position="161"/>
        <end position="183"/>
    </location>
</feature>
<gene>
    <name evidence="9" type="ORF">MDA_GLEAN10023647</name>
</gene>
<dbReference type="eggNOG" id="KOG3817">
    <property type="taxonomic scope" value="Eukaryota"/>
</dbReference>
<keyword evidence="5 8" id="KW-1133">Transmembrane helix</keyword>
<feature type="transmembrane region" description="Helical" evidence="8">
    <location>
        <begin position="195"/>
        <end position="213"/>
    </location>
</feature>
<dbReference type="PANTHER" id="PTHR13598:SF3">
    <property type="entry name" value="NUCLEAR ENVELOPE INTEGRAL MEMBRANE PROTEIN 2"/>
    <property type="match status" value="1"/>
</dbReference>
<evidence type="ECO:0000256" key="3">
    <source>
        <dbReference type="ARBA" id="ARBA00022692"/>
    </source>
</evidence>
<evidence type="ECO:0000313" key="10">
    <source>
        <dbReference type="Proteomes" id="UP000010556"/>
    </source>
</evidence>
<evidence type="ECO:0000313" key="9">
    <source>
        <dbReference type="EMBL" id="ELK27716.1"/>
    </source>
</evidence>
<dbReference type="GO" id="GO:0005637">
    <property type="term" value="C:nuclear inner membrane"/>
    <property type="evidence" value="ECO:0007669"/>
    <property type="project" value="UniProtKB-SubCell"/>
</dbReference>
<keyword evidence="6 8" id="KW-0472">Membrane</keyword>
<feature type="transmembrane region" description="Helical" evidence="8">
    <location>
        <begin position="105"/>
        <end position="121"/>
    </location>
</feature>
<evidence type="ECO:0000256" key="7">
    <source>
        <dbReference type="ARBA" id="ARBA00023242"/>
    </source>
</evidence>
<evidence type="ECO:0000256" key="5">
    <source>
        <dbReference type="ARBA" id="ARBA00022989"/>
    </source>
</evidence>
<evidence type="ECO:0000256" key="1">
    <source>
        <dbReference type="ARBA" id="ARBA00004575"/>
    </source>
</evidence>
<comment type="similarity">
    <text evidence="2">Belongs to the NEMP family.</text>
</comment>
<accession>L5LNQ8</accession>
<keyword evidence="7" id="KW-0539">Nucleus</keyword>
<name>L5LNQ8_MYODS</name>
<dbReference type="Proteomes" id="UP000010556">
    <property type="component" value="Unassembled WGS sequence"/>
</dbReference>
<evidence type="ECO:0000256" key="2">
    <source>
        <dbReference type="ARBA" id="ARBA00005748"/>
    </source>
</evidence>
<dbReference type="InterPro" id="IPR019358">
    <property type="entry name" value="NEMP_fam"/>
</dbReference>
<sequence>MDLIKNSGSDCYCYHQKTQIEWKYIWSTVQVRITSAELLSVAYITESHNCQDPETVLSLIQCAIHAFWTPSESHEISVSVRPHGETVCLSVKPAGRHTVQVTRRAVDFGLVLLFVAGIVLFRLAERLSQSPAFYYSLGTALGVLMTPVFLLLLVRRCIRKCSTFGAVMVACWFASVYVVCQWMENLPWLWGEHRMYVVGYVLTVGSLSFAACYRRGPLVKERSQRLLAWTLRLLALALTCGGAPVPQVAWTTVGLMLLPRGLHYPARALRNVRKWLASRRLAFKYLTEEQYREQAAAETTRALEELRQACRRPDFPSWLVMSRLHAPKKFADFVLGGSHLSPEEMRLHEEYSLGGAFLEEQLSPASWACHRHCPRVKISTRNRGLCWPSGASEPGSVPVGPRAPCSLPRACLPRWCRRRRWEADPCAQHVLVLISAAQDGDSQVNSDGHRVQRDCPGPLGCQCPRVSGEIA</sequence>
<evidence type="ECO:0000256" key="6">
    <source>
        <dbReference type="ARBA" id="ARBA00023136"/>
    </source>
</evidence>
<feature type="transmembrane region" description="Helical" evidence="8">
    <location>
        <begin position="233"/>
        <end position="258"/>
    </location>
</feature>
<protein>
    <submittedName>
        <fullName evidence="9">Transmembrane protein 194B</fullName>
    </submittedName>
</protein>
<keyword evidence="4" id="KW-0732">Signal</keyword>
<reference evidence="10" key="1">
    <citation type="journal article" date="2013" name="Science">
        <title>Comparative analysis of bat genomes provides insight into the evolution of flight and immunity.</title>
        <authorList>
            <person name="Zhang G."/>
            <person name="Cowled C."/>
            <person name="Shi Z."/>
            <person name="Huang Z."/>
            <person name="Bishop-Lilly K.A."/>
            <person name="Fang X."/>
            <person name="Wynne J.W."/>
            <person name="Xiong Z."/>
            <person name="Baker M.L."/>
            <person name="Zhao W."/>
            <person name="Tachedjian M."/>
            <person name="Zhu Y."/>
            <person name="Zhou P."/>
            <person name="Jiang X."/>
            <person name="Ng J."/>
            <person name="Yang L."/>
            <person name="Wu L."/>
            <person name="Xiao J."/>
            <person name="Feng Y."/>
            <person name="Chen Y."/>
            <person name="Sun X."/>
            <person name="Zhang Y."/>
            <person name="Marsh G.A."/>
            <person name="Crameri G."/>
            <person name="Broder C.C."/>
            <person name="Frey K.G."/>
            <person name="Wang L.F."/>
            <person name="Wang J."/>
        </authorList>
    </citation>
    <scope>NUCLEOTIDE SEQUENCE [LARGE SCALE GENOMIC DNA]</scope>
</reference>
<keyword evidence="3 8" id="KW-0812">Transmembrane</keyword>
<keyword evidence="10" id="KW-1185">Reference proteome</keyword>
<organism evidence="9 10">
    <name type="scientific">Myotis davidii</name>
    <name type="common">David's myotis</name>
    <dbReference type="NCBI Taxonomy" id="225400"/>
    <lineage>
        <taxon>Eukaryota</taxon>
        <taxon>Metazoa</taxon>
        <taxon>Chordata</taxon>
        <taxon>Craniata</taxon>
        <taxon>Vertebrata</taxon>
        <taxon>Euteleostomi</taxon>
        <taxon>Mammalia</taxon>
        <taxon>Eutheria</taxon>
        <taxon>Laurasiatheria</taxon>
        <taxon>Chiroptera</taxon>
        <taxon>Yangochiroptera</taxon>
        <taxon>Vespertilionidae</taxon>
        <taxon>Myotis</taxon>
    </lineage>
</organism>
<dbReference type="EMBL" id="KB109900">
    <property type="protein sequence ID" value="ELK27716.1"/>
    <property type="molecule type" value="Genomic_DNA"/>
</dbReference>
<dbReference type="PANTHER" id="PTHR13598">
    <property type="entry name" value="AT07567P-RELATED"/>
    <property type="match status" value="1"/>
</dbReference>
<proteinExistence type="inferred from homology"/>
<dbReference type="AlphaFoldDB" id="L5LNQ8"/>
<comment type="subcellular location">
    <subcellularLocation>
        <location evidence="1">Nucleus inner membrane</location>
        <topology evidence="1">Multi-pass membrane protein</topology>
        <orientation evidence="1">Nucleoplasmic side</orientation>
    </subcellularLocation>
</comment>
<dbReference type="Pfam" id="PF10225">
    <property type="entry name" value="NEMP"/>
    <property type="match status" value="1"/>
</dbReference>
<evidence type="ECO:0000256" key="8">
    <source>
        <dbReference type="SAM" id="Phobius"/>
    </source>
</evidence>